<reference evidence="3 4" key="3">
    <citation type="journal article" date="2011" name="Nat. Chem. Biol.">
        <title>Reveromycin A biosynthesis uses RevG and RevJ for stereospecific spiroacetal formation.</title>
        <authorList>
            <person name="Takahashi S."/>
            <person name="Toyoda A."/>
            <person name="Sekiyama Y."/>
            <person name="Takagi H."/>
            <person name="Nogawa T."/>
            <person name="Uramoto M."/>
            <person name="Suzuki R."/>
            <person name="Koshino H."/>
            <person name="Kumano T."/>
            <person name="Panthee S."/>
            <person name="Dairi T."/>
            <person name="Ishikawa J."/>
            <person name="Ikeda H."/>
            <person name="Sakaki Y."/>
            <person name="Osada H."/>
        </authorList>
    </citation>
    <scope>NUCLEOTIDE SEQUENCE [LARGE SCALE GENOMIC DNA]</scope>
    <source>
        <strain evidence="3 4">SN-593</strain>
    </source>
</reference>
<protein>
    <recommendedName>
        <fullName evidence="5">Secreted protein</fullName>
    </recommendedName>
</protein>
<dbReference type="Proteomes" id="UP000595703">
    <property type="component" value="Chromosome"/>
</dbReference>
<keyword evidence="4" id="KW-1185">Reference proteome</keyword>
<reference evidence="3 4" key="2">
    <citation type="journal article" date="2011" name="J. Antibiot.">
        <title>Furaquinocins I and J: novel polyketide isoprenoid hybrid compounds from Streptomyces reveromyceticus SN-593.</title>
        <authorList>
            <person name="Panthee S."/>
            <person name="Takahashi S."/>
            <person name="Takagi H."/>
            <person name="Nogawa T."/>
            <person name="Oowada E."/>
            <person name="Uramoto M."/>
            <person name="Osada H."/>
        </authorList>
    </citation>
    <scope>NUCLEOTIDE SEQUENCE [LARGE SCALE GENOMIC DNA]</scope>
    <source>
        <strain evidence="3 4">SN-593</strain>
    </source>
</reference>
<name>A0A7U3UW11_9ACTN</name>
<feature type="chain" id="PRO_5039078642" description="Secreted protein" evidence="2">
    <location>
        <begin position="35"/>
        <end position="204"/>
    </location>
</feature>
<evidence type="ECO:0008006" key="5">
    <source>
        <dbReference type="Google" id="ProtNLM"/>
    </source>
</evidence>
<feature type="signal peptide" evidence="2">
    <location>
        <begin position="1"/>
        <end position="34"/>
    </location>
</feature>
<dbReference type="KEGG" id="arev:RVR_6541"/>
<gene>
    <name evidence="3" type="ORF">RVR_6541</name>
</gene>
<dbReference type="EMBL" id="AP018365">
    <property type="protein sequence ID" value="BBA99776.1"/>
    <property type="molecule type" value="Genomic_DNA"/>
</dbReference>
<feature type="compositionally biased region" description="Low complexity" evidence="1">
    <location>
        <begin position="49"/>
        <end position="73"/>
    </location>
</feature>
<feature type="region of interest" description="Disordered" evidence="1">
    <location>
        <begin position="36"/>
        <end position="75"/>
    </location>
</feature>
<evidence type="ECO:0000313" key="3">
    <source>
        <dbReference type="EMBL" id="BBA99776.1"/>
    </source>
</evidence>
<proteinExistence type="predicted"/>
<sequence>MTTERAARKWGAMGYGRRATTVVACAALAVVSLAGCGGGGDKKSDDKPSPSGSGQASASTSAGTTSPSPSPSQVLAQIRGEKDIEVTINSAVRDSGGFVTVQGEVTNNGTSEFDANDWVGNETALSASGASVAGAVLVDEAGKKRYYVLRDTEGKCLCTMKLLSIEPQETRPFFAQFPSPPESTTSVEFELPTMPPAKISISEG</sequence>
<organism evidence="3 4">
    <name type="scientific">Actinacidiphila reveromycinica</name>
    <dbReference type="NCBI Taxonomy" id="659352"/>
    <lineage>
        <taxon>Bacteria</taxon>
        <taxon>Bacillati</taxon>
        <taxon>Actinomycetota</taxon>
        <taxon>Actinomycetes</taxon>
        <taxon>Kitasatosporales</taxon>
        <taxon>Streptomycetaceae</taxon>
        <taxon>Actinacidiphila</taxon>
    </lineage>
</organism>
<dbReference type="AlphaFoldDB" id="A0A7U3UW11"/>
<reference evidence="3 4" key="1">
    <citation type="journal article" date="2010" name="J. Bacteriol.">
        <title>Biochemical characterization of a novel indole prenyltransferase from Streptomyces sp. SN-593.</title>
        <authorList>
            <person name="Takahashi S."/>
            <person name="Takagi H."/>
            <person name="Toyoda A."/>
            <person name="Uramoto M."/>
            <person name="Nogawa T."/>
            <person name="Ueki M."/>
            <person name="Sakaki Y."/>
            <person name="Osada H."/>
        </authorList>
    </citation>
    <scope>NUCLEOTIDE SEQUENCE [LARGE SCALE GENOMIC DNA]</scope>
    <source>
        <strain evidence="3 4">SN-593</strain>
    </source>
</reference>
<keyword evidence="2" id="KW-0732">Signal</keyword>
<reference evidence="3 4" key="4">
    <citation type="journal article" date="2020" name="Sci. Rep.">
        <title>beta-carboline chemical signals induce reveromycin production through a LuxR family regulator in Streptomyces sp. SN-593.</title>
        <authorList>
            <person name="Panthee S."/>
            <person name="Kito N."/>
            <person name="Hayashi T."/>
            <person name="Shimizu T."/>
            <person name="Ishikawa J."/>
            <person name="Hamamoto H."/>
            <person name="Osada H."/>
            <person name="Takahashi S."/>
        </authorList>
    </citation>
    <scope>NUCLEOTIDE SEQUENCE [LARGE SCALE GENOMIC DNA]</scope>
    <source>
        <strain evidence="3 4">SN-593</strain>
    </source>
</reference>
<accession>A0A7U3UW11</accession>
<evidence type="ECO:0000256" key="2">
    <source>
        <dbReference type="SAM" id="SignalP"/>
    </source>
</evidence>
<evidence type="ECO:0000313" key="4">
    <source>
        <dbReference type="Proteomes" id="UP000595703"/>
    </source>
</evidence>
<evidence type="ECO:0000256" key="1">
    <source>
        <dbReference type="SAM" id="MobiDB-lite"/>
    </source>
</evidence>